<protein>
    <submittedName>
        <fullName evidence="2">Uncharacterized protein</fullName>
    </submittedName>
</protein>
<sequence>MSLGNTHWCRVSQPQCRSTPFEDFDYSQQASNVERHPMDIDQHPSGTSASVDRRQLNSDRYSASGDQYSDSVGRHHLEEYGSESMIYEQASEGKSKETEEDIMLLFHTVRSRMRKNNILKKKSDLGRFVVPCPAADYYYPNTLCDTDSSVGIMPKEIAELLGCK</sequence>
<evidence type="ECO:0000313" key="2">
    <source>
        <dbReference type="EMBL" id="KAF3549749.1"/>
    </source>
</evidence>
<feature type="compositionally biased region" description="Basic and acidic residues" evidence="1">
    <location>
        <begin position="33"/>
        <end position="42"/>
    </location>
</feature>
<dbReference type="EMBL" id="QGKV02000832">
    <property type="protein sequence ID" value="KAF3549749.1"/>
    <property type="molecule type" value="Genomic_DNA"/>
</dbReference>
<accession>A0ABQ7CDT9</accession>
<comment type="caution">
    <text evidence="2">The sequence shown here is derived from an EMBL/GenBank/DDBJ whole genome shotgun (WGS) entry which is preliminary data.</text>
</comment>
<evidence type="ECO:0000256" key="1">
    <source>
        <dbReference type="SAM" id="MobiDB-lite"/>
    </source>
</evidence>
<gene>
    <name evidence="2" type="ORF">DY000_02006383</name>
</gene>
<proteinExistence type="predicted"/>
<evidence type="ECO:0000313" key="3">
    <source>
        <dbReference type="Proteomes" id="UP000266723"/>
    </source>
</evidence>
<keyword evidence="3" id="KW-1185">Reference proteome</keyword>
<dbReference type="Proteomes" id="UP000266723">
    <property type="component" value="Unassembled WGS sequence"/>
</dbReference>
<name>A0ABQ7CDT9_BRACR</name>
<organism evidence="2 3">
    <name type="scientific">Brassica cretica</name>
    <name type="common">Mustard</name>
    <dbReference type="NCBI Taxonomy" id="69181"/>
    <lineage>
        <taxon>Eukaryota</taxon>
        <taxon>Viridiplantae</taxon>
        <taxon>Streptophyta</taxon>
        <taxon>Embryophyta</taxon>
        <taxon>Tracheophyta</taxon>
        <taxon>Spermatophyta</taxon>
        <taxon>Magnoliopsida</taxon>
        <taxon>eudicotyledons</taxon>
        <taxon>Gunneridae</taxon>
        <taxon>Pentapetalae</taxon>
        <taxon>rosids</taxon>
        <taxon>malvids</taxon>
        <taxon>Brassicales</taxon>
        <taxon>Brassicaceae</taxon>
        <taxon>Brassiceae</taxon>
        <taxon>Brassica</taxon>
    </lineage>
</organism>
<reference evidence="2 3" key="1">
    <citation type="journal article" date="2020" name="BMC Genomics">
        <title>Intraspecific diversification of the crop wild relative Brassica cretica Lam. using demographic model selection.</title>
        <authorList>
            <person name="Kioukis A."/>
            <person name="Michalopoulou V.A."/>
            <person name="Briers L."/>
            <person name="Pirintsos S."/>
            <person name="Studholme D.J."/>
            <person name="Pavlidis P."/>
            <person name="Sarris P.F."/>
        </authorList>
    </citation>
    <scope>NUCLEOTIDE SEQUENCE [LARGE SCALE GENOMIC DNA]</scope>
    <source>
        <strain evidence="3">cv. PFS-1207/04</strain>
    </source>
</reference>
<feature type="region of interest" description="Disordered" evidence="1">
    <location>
        <begin position="19"/>
        <end position="74"/>
    </location>
</feature>
<feature type="compositionally biased region" description="Polar residues" evidence="1">
    <location>
        <begin position="58"/>
        <end position="70"/>
    </location>
</feature>